<dbReference type="GeneID" id="73340069"/>
<reference evidence="3" key="1">
    <citation type="journal article" date="2021" name="Mol. Plant Microbe Interact.">
        <title>Complete Genome Sequence of the Plant-Pathogenic Fungus Colletotrichum lupini.</title>
        <authorList>
            <person name="Baroncelli R."/>
            <person name="Pensec F."/>
            <person name="Da Lio D."/>
            <person name="Boufleur T."/>
            <person name="Vicente I."/>
            <person name="Sarrocco S."/>
            <person name="Picot A."/>
            <person name="Baraldi E."/>
            <person name="Sukno S."/>
            <person name="Thon M."/>
            <person name="Le Floch G."/>
        </authorList>
    </citation>
    <scope>NUCLEOTIDE SEQUENCE</scope>
    <source>
        <strain evidence="3">IMI 504893</strain>
    </source>
</reference>
<evidence type="ECO:0000313" key="4">
    <source>
        <dbReference type="Proteomes" id="UP000830671"/>
    </source>
</evidence>
<dbReference type="EMBL" id="CP019475">
    <property type="protein sequence ID" value="UQC80572.1"/>
    <property type="molecule type" value="Genomic_DNA"/>
</dbReference>
<gene>
    <name evidence="3" type="ORF">CLUP02_06055</name>
</gene>
<feature type="region of interest" description="Disordered" evidence="1">
    <location>
        <begin position="134"/>
        <end position="162"/>
    </location>
</feature>
<protein>
    <submittedName>
        <fullName evidence="3">Uncharacterized protein</fullName>
    </submittedName>
</protein>
<feature type="compositionally biased region" description="Polar residues" evidence="1">
    <location>
        <begin position="150"/>
        <end position="161"/>
    </location>
</feature>
<feature type="chain" id="PRO_5040493448" evidence="2">
    <location>
        <begin position="28"/>
        <end position="186"/>
    </location>
</feature>
<evidence type="ECO:0000256" key="2">
    <source>
        <dbReference type="SAM" id="SignalP"/>
    </source>
</evidence>
<dbReference type="Proteomes" id="UP000830671">
    <property type="component" value="Chromosome 3"/>
</dbReference>
<keyword evidence="2" id="KW-0732">Signal</keyword>
<accession>A0A9Q8WF69</accession>
<organism evidence="3 4">
    <name type="scientific">Colletotrichum lupini</name>
    <dbReference type="NCBI Taxonomy" id="145971"/>
    <lineage>
        <taxon>Eukaryota</taxon>
        <taxon>Fungi</taxon>
        <taxon>Dikarya</taxon>
        <taxon>Ascomycota</taxon>
        <taxon>Pezizomycotina</taxon>
        <taxon>Sordariomycetes</taxon>
        <taxon>Hypocreomycetidae</taxon>
        <taxon>Glomerellales</taxon>
        <taxon>Glomerellaceae</taxon>
        <taxon>Colletotrichum</taxon>
        <taxon>Colletotrichum acutatum species complex</taxon>
    </lineage>
</organism>
<sequence>MNITQTLALRSQRWFAWLRAGFLFSCASLSPSNMFQQAHPGPLQFVQPIWTNTSTRDQLGMFLSGKANVGNDIPMTSSAASFPRPCSWTVLIDPIQYRSVKLARKHVVKALWAGLRTQETHLGLVSIGEAQTYLKPPRRRSQQGASRASVTQEDASPNLHPSSMCPLNVRAVPPCLGLPSPSKLFQ</sequence>
<name>A0A9Q8WF69_9PEZI</name>
<feature type="signal peptide" evidence="2">
    <location>
        <begin position="1"/>
        <end position="27"/>
    </location>
</feature>
<keyword evidence="4" id="KW-1185">Reference proteome</keyword>
<dbReference type="AlphaFoldDB" id="A0A9Q8WF69"/>
<proteinExistence type="predicted"/>
<evidence type="ECO:0000256" key="1">
    <source>
        <dbReference type="SAM" id="MobiDB-lite"/>
    </source>
</evidence>
<dbReference type="RefSeq" id="XP_049142202.1">
    <property type="nucleotide sequence ID" value="XM_049285059.1"/>
</dbReference>
<dbReference type="KEGG" id="clup:CLUP02_06055"/>
<evidence type="ECO:0000313" key="3">
    <source>
        <dbReference type="EMBL" id="UQC80572.1"/>
    </source>
</evidence>